<dbReference type="EMBL" id="AP027733">
    <property type="protein sequence ID" value="BDZ52648.1"/>
    <property type="molecule type" value="Genomic_DNA"/>
</dbReference>
<evidence type="ECO:0000313" key="1">
    <source>
        <dbReference type="EMBL" id="BDZ52648.1"/>
    </source>
</evidence>
<organism evidence="1 2">
    <name type="scientific">Frondihabitans sucicola</name>
    <dbReference type="NCBI Taxonomy" id="1268041"/>
    <lineage>
        <taxon>Bacteria</taxon>
        <taxon>Bacillati</taxon>
        <taxon>Actinomycetota</taxon>
        <taxon>Actinomycetes</taxon>
        <taxon>Micrococcales</taxon>
        <taxon>Microbacteriaceae</taxon>
        <taxon>Frondihabitans</taxon>
    </lineage>
</organism>
<keyword evidence="1" id="KW-0614">Plasmid</keyword>
<gene>
    <name evidence="1" type="ORF">GCM10025867_48890</name>
</gene>
<reference evidence="2" key="1">
    <citation type="journal article" date="2019" name="Int. J. Syst. Evol. Microbiol.">
        <title>The Global Catalogue of Microorganisms (GCM) 10K type strain sequencing project: providing services to taxonomists for standard genome sequencing and annotation.</title>
        <authorList>
            <consortium name="The Broad Institute Genomics Platform"/>
            <consortium name="The Broad Institute Genome Sequencing Center for Infectious Disease"/>
            <person name="Wu L."/>
            <person name="Ma J."/>
        </authorList>
    </citation>
    <scope>NUCLEOTIDE SEQUENCE [LARGE SCALE GENOMIC DNA]</scope>
    <source>
        <strain evidence="2">NBRC 108728</strain>
    </source>
</reference>
<evidence type="ECO:0008006" key="3">
    <source>
        <dbReference type="Google" id="ProtNLM"/>
    </source>
</evidence>
<dbReference type="RefSeq" id="WP_286346931.1">
    <property type="nucleotide sequence ID" value="NZ_AP027733.1"/>
</dbReference>
<dbReference type="Proteomes" id="UP001321486">
    <property type="component" value="Plasmid pNBRC108728a"/>
</dbReference>
<geneLocation type="plasmid" evidence="1 2">
    <name>pNBRC108728a</name>
</geneLocation>
<keyword evidence="2" id="KW-1185">Reference proteome</keyword>
<sequence length="96" mass="10043">MSGKAKVTEGVRISGVVSSRPHGFGASEGGVSVAIIADDGREIGLVVTDESIPAAVSLAVGQRVTCYGTFFTWPGKDIDELWGTIQPYAHHEQEAA</sequence>
<accession>A0ABM8GVZ6</accession>
<protein>
    <recommendedName>
        <fullName evidence="3">DNA-binding protein</fullName>
    </recommendedName>
</protein>
<name>A0ABM8GVZ6_9MICO</name>
<proteinExistence type="predicted"/>
<evidence type="ECO:0000313" key="2">
    <source>
        <dbReference type="Proteomes" id="UP001321486"/>
    </source>
</evidence>